<organism evidence="2 3">
    <name type="scientific">Aeromicrobium choanae</name>
    <dbReference type="NCBI Taxonomy" id="1736691"/>
    <lineage>
        <taxon>Bacteria</taxon>
        <taxon>Bacillati</taxon>
        <taxon>Actinomycetota</taxon>
        <taxon>Actinomycetes</taxon>
        <taxon>Propionibacteriales</taxon>
        <taxon>Nocardioidaceae</taxon>
        <taxon>Aeromicrobium</taxon>
    </lineage>
</organism>
<dbReference type="RefSeq" id="WP_078700766.1">
    <property type="nucleotide sequence ID" value="NZ_LT796768.1"/>
</dbReference>
<dbReference type="EMBL" id="LT796768">
    <property type="protein sequence ID" value="SKB09738.1"/>
    <property type="molecule type" value="Genomic_DNA"/>
</dbReference>
<keyword evidence="1" id="KW-0812">Transmembrane</keyword>
<evidence type="ECO:0008006" key="4">
    <source>
        <dbReference type="Google" id="ProtNLM"/>
    </source>
</evidence>
<keyword evidence="1" id="KW-1133">Transmembrane helix</keyword>
<keyword evidence="3" id="KW-1185">Reference proteome</keyword>
<evidence type="ECO:0000256" key="1">
    <source>
        <dbReference type="SAM" id="Phobius"/>
    </source>
</evidence>
<name>A0A1T4Z794_9ACTN</name>
<evidence type="ECO:0000313" key="2">
    <source>
        <dbReference type="EMBL" id="SKB09738.1"/>
    </source>
</evidence>
<gene>
    <name evidence="2" type="ORF">SAMN06295964_2861</name>
</gene>
<feature type="transmembrane region" description="Helical" evidence="1">
    <location>
        <begin position="27"/>
        <end position="58"/>
    </location>
</feature>
<proteinExistence type="predicted"/>
<keyword evidence="1" id="KW-0472">Membrane</keyword>
<dbReference type="STRING" id="1736691.SAMN06295964_2861"/>
<feature type="transmembrane region" description="Helical" evidence="1">
    <location>
        <begin position="79"/>
        <end position="105"/>
    </location>
</feature>
<dbReference type="Proteomes" id="UP000191040">
    <property type="component" value="Chromosome I"/>
</dbReference>
<reference evidence="3" key="1">
    <citation type="submission" date="2017-02" db="EMBL/GenBank/DDBJ databases">
        <authorList>
            <person name="Varghese N."/>
            <person name="Submissions S."/>
        </authorList>
    </citation>
    <scope>NUCLEOTIDE SEQUENCE [LARGE SCALE GENOMIC DNA]</scope>
    <source>
        <strain evidence="3">9H-4</strain>
    </source>
</reference>
<accession>A0A1T4Z794</accession>
<evidence type="ECO:0000313" key="3">
    <source>
        <dbReference type="Proteomes" id="UP000191040"/>
    </source>
</evidence>
<dbReference type="AlphaFoldDB" id="A0A1T4Z794"/>
<protein>
    <recommendedName>
        <fullName evidence="4">DUF4190 domain-containing protein</fullName>
    </recommendedName>
</protein>
<sequence>MTSYPPPPGQPPYGQGYPSAPDNNQAVWALVIAIVSVFLSCCCGVFSIAGGIAAMILAKGERDRARQWGGPYADTSMATAAYWVGVAAIVIGALSLVVGALSVVLDLALTP</sequence>